<protein>
    <submittedName>
        <fullName evidence="2">Uncharacterized protein</fullName>
    </submittedName>
</protein>
<feature type="region of interest" description="Disordered" evidence="1">
    <location>
        <begin position="1"/>
        <end position="55"/>
    </location>
</feature>
<evidence type="ECO:0000256" key="1">
    <source>
        <dbReference type="SAM" id="MobiDB-lite"/>
    </source>
</evidence>
<dbReference type="Proteomes" id="UP000256485">
    <property type="component" value="Unassembled WGS sequence"/>
</dbReference>
<comment type="caution">
    <text evidence="2">The sequence shown here is derived from an EMBL/GenBank/DDBJ whole genome shotgun (WGS) entry which is preliminary data.</text>
</comment>
<keyword evidence="3" id="KW-1185">Reference proteome</keyword>
<gene>
    <name evidence="2" type="ORF">DFJ64_2456</name>
</gene>
<evidence type="ECO:0000313" key="2">
    <source>
        <dbReference type="EMBL" id="REF37020.1"/>
    </source>
</evidence>
<accession>A0A3D9VA34</accession>
<dbReference type="AlphaFoldDB" id="A0A3D9VA34"/>
<evidence type="ECO:0000313" key="3">
    <source>
        <dbReference type="Proteomes" id="UP000256485"/>
    </source>
</evidence>
<sequence length="55" mass="5365">MTGPLVTFTRVAGTPGTSTLGTTTGDAGRPVTGASRGRGECSAGDDKPGDDKPEG</sequence>
<feature type="compositionally biased region" description="Basic and acidic residues" evidence="1">
    <location>
        <begin position="44"/>
        <end position="55"/>
    </location>
</feature>
<organism evidence="2 3">
    <name type="scientific">Thermasporomyces composti</name>
    <dbReference type="NCBI Taxonomy" id="696763"/>
    <lineage>
        <taxon>Bacteria</taxon>
        <taxon>Bacillati</taxon>
        <taxon>Actinomycetota</taxon>
        <taxon>Actinomycetes</taxon>
        <taxon>Propionibacteriales</taxon>
        <taxon>Nocardioidaceae</taxon>
        <taxon>Thermasporomyces</taxon>
    </lineage>
</organism>
<dbReference type="EMBL" id="QTUC01000001">
    <property type="protein sequence ID" value="REF37020.1"/>
    <property type="molecule type" value="Genomic_DNA"/>
</dbReference>
<name>A0A3D9VA34_THECX</name>
<reference evidence="2 3" key="1">
    <citation type="submission" date="2018-08" db="EMBL/GenBank/DDBJ databases">
        <title>Sequencing the genomes of 1000 actinobacteria strains.</title>
        <authorList>
            <person name="Klenk H.-P."/>
        </authorList>
    </citation>
    <scope>NUCLEOTIDE SEQUENCE [LARGE SCALE GENOMIC DNA]</scope>
    <source>
        <strain evidence="2 3">DSM 22891</strain>
    </source>
</reference>
<feature type="compositionally biased region" description="Low complexity" evidence="1">
    <location>
        <begin position="13"/>
        <end position="28"/>
    </location>
</feature>
<proteinExistence type="predicted"/>